<dbReference type="AlphaFoldDB" id="A0A9P9YAG6"/>
<keyword evidence="2" id="KW-1185">Reference proteome</keyword>
<name>A0A9P9YAG6_9MUSC</name>
<reference evidence="1" key="1">
    <citation type="journal article" date="2023" name="Genome Biol. Evol.">
        <title>Long-read-based Genome Assembly of Drosophila gunungcola Reveals Fewer Chemosensory Genes in Flower-breeding Species.</title>
        <authorList>
            <person name="Negi A."/>
            <person name="Liao B.Y."/>
            <person name="Yeh S.D."/>
        </authorList>
    </citation>
    <scope>NUCLEOTIDE SEQUENCE</scope>
    <source>
        <strain evidence="1">Sukarami</strain>
    </source>
</reference>
<evidence type="ECO:0000313" key="2">
    <source>
        <dbReference type="Proteomes" id="UP001059596"/>
    </source>
</evidence>
<organism evidence="1 2">
    <name type="scientific">Drosophila gunungcola</name>
    <name type="common">fruit fly</name>
    <dbReference type="NCBI Taxonomy" id="103775"/>
    <lineage>
        <taxon>Eukaryota</taxon>
        <taxon>Metazoa</taxon>
        <taxon>Ecdysozoa</taxon>
        <taxon>Arthropoda</taxon>
        <taxon>Hexapoda</taxon>
        <taxon>Insecta</taxon>
        <taxon>Pterygota</taxon>
        <taxon>Neoptera</taxon>
        <taxon>Endopterygota</taxon>
        <taxon>Diptera</taxon>
        <taxon>Brachycera</taxon>
        <taxon>Muscomorpha</taxon>
        <taxon>Ephydroidea</taxon>
        <taxon>Drosophilidae</taxon>
        <taxon>Drosophila</taxon>
        <taxon>Sophophora</taxon>
    </lineage>
</organism>
<evidence type="ECO:0000313" key="1">
    <source>
        <dbReference type="EMBL" id="KAI8033369.1"/>
    </source>
</evidence>
<protein>
    <submittedName>
        <fullName evidence="1">Uncharacterized protein</fullName>
    </submittedName>
</protein>
<dbReference type="EMBL" id="JAMKOV010000146">
    <property type="protein sequence ID" value="KAI8033369.1"/>
    <property type="molecule type" value="Genomic_DNA"/>
</dbReference>
<dbReference type="Proteomes" id="UP001059596">
    <property type="component" value="Unassembled WGS sequence"/>
</dbReference>
<sequence>MVDQFGHASDAFDAFDAFDARLVHGSIEHCDSLVWRACIPVMELGIVSSEIGLNRVIKPPQTLTRRLIAPNSAGSLPSPLAIRRRSFIIH</sequence>
<comment type="caution">
    <text evidence="1">The sequence shown here is derived from an EMBL/GenBank/DDBJ whole genome shotgun (WGS) entry which is preliminary data.</text>
</comment>
<proteinExistence type="predicted"/>
<accession>A0A9P9YAG6</accession>
<gene>
    <name evidence="1" type="ORF">M5D96_013895</name>
</gene>